<dbReference type="RefSeq" id="WP_182514022.1">
    <property type="nucleotide sequence ID" value="NZ_JACJIQ010000017.1"/>
</dbReference>
<organism evidence="1 2">
    <name type="scientific">Rufibacter quisquiliarum</name>
    <dbReference type="NCBI Taxonomy" id="1549639"/>
    <lineage>
        <taxon>Bacteria</taxon>
        <taxon>Pseudomonadati</taxon>
        <taxon>Bacteroidota</taxon>
        <taxon>Cytophagia</taxon>
        <taxon>Cytophagales</taxon>
        <taxon>Hymenobacteraceae</taxon>
        <taxon>Rufibacter</taxon>
    </lineage>
</organism>
<comment type="caution">
    <text evidence="1">The sequence shown here is derived from an EMBL/GenBank/DDBJ whole genome shotgun (WGS) entry which is preliminary data.</text>
</comment>
<dbReference type="Proteomes" id="UP000563094">
    <property type="component" value="Unassembled WGS sequence"/>
</dbReference>
<keyword evidence="2" id="KW-1185">Reference proteome</keyword>
<dbReference type="Pfam" id="PF11363">
    <property type="entry name" value="DUF3164"/>
    <property type="match status" value="1"/>
</dbReference>
<evidence type="ECO:0000313" key="2">
    <source>
        <dbReference type="Proteomes" id="UP000563094"/>
    </source>
</evidence>
<reference evidence="1 2" key="1">
    <citation type="submission" date="2020-08" db="EMBL/GenBank/DDBJ databases">
        <title>Genomic Encyclopedia of Type Strains, Phase IV (KMG-IV): sequencing the most valuable type-strain genomes for metagenomic binning, comparative biology and taxonomic classification.</title>
        <authorList>
            <person name="Goeker M."/>
        </authorList>
    </citation>
    <scope>NUCLEOTIDE SEQUENCE [LARGE SCALE GENOMIC DNA]</scope>
    <source>
        <strain evidence="1 2">DSM 29854</strain>
    </source>
</reference>
<name>A0A839GW53_9BACT</name>
<sequence length="218" mass="25599">MTQIEALKEVPTEELERLLALRKQEEKFEKQRQREQYEAEEHQLVVHLTENANKLHGALAGFKKVCFDRLKEHYEKLKAYGGVSEANKGNFSIKSADGLMKVEYSKQVGKGFDARASLAEERLKMFLESFVRVKDKRMYKMVTSLLERNAVTGDFDIKLINRLYKMEEDFDNQDWKEAIRLFKESYTEQKTTNYVRFFLADENGKLQPLSLNFASLNY</sequence>
<evidence type="ECO:0008006" key="3">
    <source>
        <dbReference type="Google" id="ProtNLM"/>
    </source>
</evidence>
<dbReference type="InterPro" id="IPR021505">
    <property type="entry name" value="Phage_B3_Orf6"/>
</dbReference>
<gene>
    <name evidence="1" type="ORF">FHS90_003700</name>
</gene>
<accession>A0A839GW53</accession>
<proteinExistence type="predicted"/>
<dbReference type="AlphaFoldDB" id="A0A839GW53"/>
<dbReference type="EMBL" id="JACJIQ010000017">
    <property type="protein sequence ID" value="MBA9078966.1"/>
    <property type="molecule type" value="Genomic_DNA"/>
</dbReference>
<evidence type="ECO:0000313" key="1">
    <source>
        <dbReference type="EMBL" id="MBA9078966.1"/>
    </source>
</evidence>
<protein>
    <recommendedName>
        <fullName evidence="3">DUF3164 family protein</fullName>
    </recommendedName>
</protein>